<dbReference type="InterPro" id="IPR036942">
    <property type="entry name" value="Beta-barrel_TonB_sf"/>
</dbReference>
<evidence type="ECO:0000256" key="6">
    <source>
        <dbReference type="ARBA" id="ARBA00023004"/>
    </source>
</evidence>
<comment type="subcellular location">
    <subcellularLocation>
        <location evidence="1 11">Cell outer membrane</location>
        <topology evidence="1 11">Multi-pass membrane protein</topology>
    </subcellularLocation>
</comment>
<dbReference type="EMBL" id="JBHRTR010000034">
    <property type="protein sequence ID" value="MFC3229720.1"/>
    <property type="molecule type" value="Genomic_DNA"/>
</dbReference>
<evidence type="ECO:0000256" key="10">
    <source>
        <dbReference type="ARBA" id="ARBA00023237"/>
    </source>
</evidence>
<evidence type="ECO:0000256" key="2">
    <source>
        <dbReference type="ARBA" id="ARBA00022448"/>
    </source>
</evidence>
<dbReference type="Gene3D" id="2.40.170.20">
    <property type="entry name" value="TonB-dependent receptor, beta-barrel domain"/>
    <property type="match status" value="1"/>
</dbReference>
<gene>
    <name evidence="14" type="ORF">ACFOGJ_20900</name>
</gene>
<keyword evidence="9 11" id="KW-0472">Membrane</keyword>
<reference evidence="15" key="1">
    <citation type="journal article" date="2019" name="Int. J. Syst. Evol. Microbiol.">
        <title>The Global Catalogue of Microorganisms (GCM) 10K type strain sequencing project: providing services to taxonomists for standard genome sequencing and annotation.</title>
        <authorList>
            <consortium name="The Broad Institute Genomics Platform"/>
            <consortium name="The Broad Institute Genome Sequencing Center for Infectious Disease"/>
            <person name="Wu L."/>
            <person name="Ma J."/>
        </authorList>
    </citation>
    <scope>NUCLEOTIDE SEQUENCE [LARGE SCALE GENOMIC DNA]</scope>
    <source>
        <strain evidence="15">KCTC 42964</strain>
    </source>
</reference>
<dbReference type="RefSeq" id="WP_379904187.1">
    <property type="nucleotide sequence ID" value="NZ_JBHRTR010000034.1"/>
</dbReference>
<proteinExistence type="inferred from homology"/>
<dbReference type="SUPFAM" id="SSF56935">
    <property type="entry name" value="Porins"/>
    <property type="match status" value="1"/>
</dbReference>
<evidence type="ECO:0000256" key="1">
    <source>
        <dbReference type="ARBA" id="ARBA00004571"/>
    </source>
</evidence>
<dbReference type="PANTHER" id="PTHR32552:SF81">
    <property type="entry name" value="TONB-DEPENDENT OUTER MEMBRANE RECEPTOR"/>
    <property type="match status" value="1"/>
</dbReference>
<evidence type="ECO:0000256" key="7">
    <source>
        <dbReference type="ARBA" id="ARBA00023065"/>
    </source>
</evidence>
<name>A0ABV7L4W4_9PROT</name>
<evidence type="ECO:0000256" key="11">
    <source>
        <dbReference type="PROSITE-ProRule" id="PRU01360"/>
    </source>
</evidence>
<evidence type="ECO:0000256" key="4">
    <source>
        <dbReference type="ARBA" id="ARBA00022496"/>
    </source>
</evidence>
<comment type="caution">
    <text evidence="14">The sequence shown here is derived from an EMBL/GenBank/DDBJ whole genome shotgun (WGS) entry which is preliminary data.</text>
</comment>
<dbReference type="InterPro" id="IPR000531">
    <property type="entry name" value="Beta-barrel_TonB"/>
</dbReference>
<dbReference type="InterPro" id="IPR039426">
    <property type="entry name" value="TonB-dep_rcpt-like"/>
</dbReference>
<evidence type="ECO:0000313" key="14">
    <source>
        <dbReference type="EMBL" id="MFC3229720.1"/>
    </source>
</evidence>
<dbReference type="Proteomes" id="UP001595528">
    <property type="component" value="Unassembled WGS sequence"/>
</dbReference>
<keyword evidence="2 11" id="KW-0813">Transport</keyword>
<keyword evidence="5 11" id="KW-0812">Transmembrane</keyword>
<dbReference type="PROSITE" id="PS52016">
    <property type="entry name" value="TONB_DEPENDENT_REC_3"/>
    <property type="match status" value="1"/>
</dbReference>
<keyword evidence="6" id="KW-0408">Iron</keyword>
<keyword evidence="10 11" id="KW-0998">Cell outer membrane</keyword>
<dbReference type="PANTHER" id="PTHR32552">
    <property type="entry name" value="FERRICHROME IRON RECEPTOR-RELATED"/>
    <property type="match status" value="1"/>
</dbReference>
<evidence type="ECO:0000313" key="15">
    <source>
        <dbReference type="Proteomes" id="UP001595528"/>
    </source>
</evidence>
<keyword evidence="3 11" id="KW-1134">Transmembrane beta strand</keyword>
<protein>
    <submittedName>
        <fullName evidence="14">TonB-dependent receptor domain-containing protein</fullName>
    </submittedName>
</protein>
<keyword evidence="15" id="KW-1185">Reference proteome</keyword>
<keyword evidence="4" id="KW-0410">Iron transport</keyword>
<feature type="domain" description="Secretin/TonB short N-terminal" evidence="13">
    <location>
        <begin position="86"/>
        <end position="137"/>
    </location>
</feature>
<evidence type="ECO:0000256" key="5">
    <source>
        <dbReference type="ARBA" id="ARBA00022692"/>
    </source>
</evidence>
<dbReference type="InterPro" id="IPR011662">
    <property type="entry name" value="Secretin/TonB_short_N"/>
</dbReference>
<comment type="similarity">
    <text evidence="11 12">Belongs to the TonB-dependent receptor family.</text>
</comment>
<evidence type="ECO:0000256" key="9">
    <source>
        <dbReference type="ARBA" id="ARBA00023136"/>
    </source>
</evidence>
<dbReference type="Gene3D" id="3.55.50.30">
    <property type="match status" value="1"/>
</dbReference>
<dbReference type="InterPro" id="IPR012910">
    <property type="entry name" value="Plug_dom"/>
</dbReference>
<evidence type="ECO:0000256" key="12">
    <source>
        <dbReference type="RuleBase" id="RU003357"/>
    </source>
</evidence>
<dbReference type="Pfam" id="PF07715">
    <property type="entry name" value="Plug"/>
    <property type="match status" value="1"/>
</dbReference>
<dbReference type="Pfam" id="PF00593">
    <property type="entry name" value="TonB_dep_Rec_b-barrel"/>
    <property type="match status" value="1"/>
</dbReference>
<dbReference type="SMART" id="SM00965">
    <property type="entry name" value="STN"/>
    <property type="match status" value="1"/>
</dbReference>
<keyword evidence="7" id="KW-0406">Ion transport</keyword>
<sequence length="814" mass="87766">MAGNPAGRGIAWRSERAGPTAPTARLLTAGIALLACLAATAAIAPPARAQSQESGTGSTASRTWRFDIPAKPLPQAIADFSAITGMQVLYTEAATYDHQAPALSGSFTAGEAMGRLLDGSGLAWRTTPTGALTIERAGGPAPSQTSFLKPITVYGAKNSTVLGDSTASVAVVTAEEIERHELRDLDSTFRMMGNVLDGDWNDAGFVIRGINSEGLTPGGQPLASIYVDGTQQTVQGARRGASGLWDVEQVEVYRGPQSTLSGRAALAGAVYVKTKDPVFDWESKAQATVGTLHTYGGAATVNAPVLKDQVALRLSAEYEQSKSDLHYPTYEAFDRYDDFVHDTYYQVRGKALFLPNALPDTSALLTYSFAHDAPTIDDIAGPGLGFSYDDRRGDFNLPVFTEVRSSDTHNASLEIQHDLEAPVTLTSLTSYSFTDLQRPSINEGTAGETNVTEGYFKESIASQEFRANYDGVRLTAVAGIYLAQETSKNTRDRPNYFGRTTHLEGSEDLFNAAAFGEAVYEVIPTWKVVAGGRLDYVDRRNSTYSTTNGAVVTDTDTSNTDLVPLPKLGLIKELAPGHSLGFTVQRAFRTGGAGANGVTGQTFTYKPEYAWNYEASYRGSFLADRLQVAANVFYMDWSDQQVEVQQIAGNFNSNIITNAASSTVKGFELDSRFTVNDQLTTFASIGYVDTQFREFVDANLGDLSGLSFPEAPKWNIAVGGTWEAPNGLFIGADAKYLSSYLSRLDGAPFEYLDAYIVANMQAGYRGEGWDLTLWAENLFDNDYFTYEALNAADQGIAATLGPRRVFGATVTARF</sequence>
<keyword evidence="8 12" id="KW-0798">TonB box</keyword>
<evidence type="ECO:0000256" key="3">
    <source>
        <dbReference type="ARBA" id="ARBA00022452"/>
    </source>
</evidence>
<evidence type="ECO:0000256" key="8">
    <source>
        <dbReference type="ARBA" id="ARBA00023077"/>
    </source>
</evidence>
<organism evidence="14 15">
    <name type="scientific">Marinibaculum pumilum</name>
    <dbReference type="NCBI Taxonomy" id="1766165"/>
    <lineage>
        <taxon>Bacteria</taxon>
        <taxon>Pseudomonadati</taxon>
        <taxon>Pseudomonadota</taxon>
        <taxon>Alphaproteobacteria</taxon>
        <taxon>Rhodospirillales</taxon>
        <taxon>Rhodospirillaceae</taxon>
        <taxon>Marinibaculum</taxon>
    </lineage>
</organism>
<evidence type="ECO:0000259" key="13">
    <source>
        <dbReference type="SMART" id="SM00965"/>
    </source>
</evidence>
<accession>A0ABV7L4W4</accession>
<keyword evidence="14" id="KW-0675">Receptor</keyword>